<evidence type="ECO:0000256" key="3">
    <source>
        <dbReference type="ARBA" id="ARBA00022806"/>
    </source>
</evidence>
<dbReference type="InterPro" id="IPR001650">
    <property type="entry name" value="Helicase_C-like"/>
</dbReference>
<dbReference type="Pfam" id="PF12029">
    <property type="entry name" value="DUF3516"/>
    <property type="match status" value="1"/>
</dbReference>
<feature type="domain" description="Helicase C-terminal" evidence="6">
    <location>
        <begin position="219"/>
        <end position="405"/>
    </location>
</feature>
<evidence type="ECO:0000259" key="5">
    <source>
        <dbReference type="PROSITE" id="PS51192"/>
    </source>
</evidence>
<dbReference type="GO" id="GO:0003676">
    <property type="term" value="F:nucleic acid binding"/>
    <property type="evidence" value="ECO:0007669"/>
    <property type="project" value="InterPro"/>
</dbReference>
<evidence type="ECO:0000256" key="1">
    <source>
        <dbReference type="ARBA" id="ARBA00022741"/>
    </source>
</evidence>
<dbReference type="GO" id="GO:0004386">
    <property type="term" value="F:helicase activity"/>
    <property type="evidence" value="ECO:0007669"/>
    <property type="project" value="UniProtKB-KW"/>
</dbReference>
<keyword evidence="2" id="KW-0378">Hydrolase</keyword>
<dbReference type="InterPro" id="IPR021904">
    <property type="entry name" value="DUF3516"/>
</dbReference>
<feature type="domain" description="Helicase ATP-binding" evidence="5">
    <location>
        <begin position="39"/>
        <end position="195"/>
    </location>
</feature>
<name>A0A853A8V8_9ACTN</name>
<dbReference type="SMART" id="SM00490">
    <property type="entry name" value="HELICc"/>
    <property type="match status" value="1"/>
</dbReference>
<reference evidence="7 8" key="1">
    <citation type="submission" date="2020-07" db="EMBL/GenBank/DDBJ databases">
        <title>Sequencing the genomes of 1000 actinobacteria strains.</title>
        <authorList>
            <person name="Klenk H.-P."/>
        </authorList>
    </citation>
    <scope>NUCLEOTIDE SEQUENCE [LARGE SCALE GENOMIC DNA]</scope>
    <source>
        <strain evidence="7 8">DSM 42178</strain>
    </source>
</reference>
<dbReference type="RefSeq" id="WP_179815377.1">
    <property type="nucleotide sequence ID" value="NZ_JACBZD010000001.1"/>
</dbReference>
<dbReference type="AlphaFoldDB" id="A0A853A8V8"/>
<dbReference type="GO" id="GO:0016787">
    <property type="term" value="F:hydrolase activity"/>
    <property type="evidence" value="ECO:0007669"/>
    <property type="project" value="UniProtKB-KW"/>
</dbReference>
<dbReference type="GO" id="GO:0005524">
    <property type="term" value="F:ATP binding"/>
    <property type="evidence" value="ECO:0007669"/>
    <property type="project" value="UniProtKB-KW"/>
</dbReference>
<dbReference type="SMART" id="SM00487">
    <property type="entry name" value="DEXDc"/>
    <property type="match status" value="1"/>
</dbReference>
<dbReference type="PROSITE" id="PS51194">
    <property type="entry name" value="HELICASE_CTER"/>
    <property type="match status" value="1"/>
</dbReference>
<comment type="caution">
    <text evidence="7">The sequence shown here is derived from an EMBL/GenBank/DDBJ whole genome shotgun (WGS) entry which is preliminary data.</text>
</comment>
<evidence type="ECO:0000313" key="8">
    <source>
        <dbReference type="Proteomes" id="UP000567795"/>
    </source>
</evidence>
<evidence type="ECO:0000313" key="7">
    <source>
        <dbReference type="EMBL" id="NYI06862.1"/>
    </source>
</evidence>
<dbReference type="InterPro" id="IPR014001">
    <property type="entry name" value="Helicase_ATP-bd"/>
</dbReference>
<dbReference type="InterPro" id="IPR011545">
    <property type="entry name" value="DEAD/DEAH_box_helicase_dom"/>
</dbReference>
<accession>A0A853A8V8</accession>
<proteinExistence type="predicted"/>
<dbReference type="InterPro" id="IPR050699">
    <property type="entry name" value="RNA-DNA_Helicase"/>
</dbReference>
<dbReference type="SUPFAM" id="SSF52540">
    <property type="entry name" value="P-loop containing nucleoside triphosphate hydrolases"/>
    <property type="match status" value="1"/>
</dbReference>
<evidence type="ECO:0000259" key="6">
    <source>
        <dbReference type="PROSITE" id="PS51194"/>
    </source>
</evidence>
<dbReference type="PANTHER" id="PTHR12131:SF1">
    <property type="entry name" value="ATP-DEPENDENT RNA HELICASE SUPV3L1, MITOCHONDRIAL-RELATED"/>
    <property type="match status" value="1"/>
</dbReference>
<keyword evidence="8" id="KW-1185">Reference proteome</keyword>
<dbReference type="Pfam" id="PF00271">
    <property type="entry name" value="Helicase_C"/>
    <property type="match status" value="1"/>
</dbReference>
<dbReference type="FunFam" id="3.40.50.300:FF:000922">
    <property type="entry name" value="DEAD/DEAH box helicase"/>
    <property type="match status" value="1"/>
</dbReference>
<dbReference type="InterPro" id="IPR027417">
    <property type="entry name" value="P-loop_NTPase"/>
</dbReference>
<gene>
    <name evidence="7" type="ORF">FHU37_003805</name>
</gene>
<keyword evidence="4" id="KW-0067">ATP-binding</keyword>
<protein>
    <submittedName>
        <fullName evidence="7">Superfamily II RNA helicase</fullName>
    </submittedName>
</protein>
<dbReference type="EMBL" id="JACBZD010000001">
    <property type="protein sequence ID" value="NYI06862.1"/>
    <property type="molecule type" value="Genomic_DNA"/>
</dbReference>
<keyword evidence="1" id="KW-0547">Nucleotide-binding</keyword>
<dbReference type="Proteomes" id="UP000567795">
    <property type="component" value="Unassembled WGS sequence"/>
</dbReference>
<dbReference type="PROSITE" id="PS51192">
    <property type="entry name" value="HELICASE_ATP_BIND_1"/>
    <property type="match status" value="1"/>
</dbReference>
<sequence>MTLIEQLPSGADPDALLDAFTGWAADRGITLYPAQEEALIEILSGSNVILSTPTGSGKSLVAAGAHFAALADGRRTFYTAPIKALVSEKFFDLCATFGTDNVGMMTGDASVNPTAPIICCTAEVLASIALRDGERADVGQVVMDEFHFYAEPDRGWAWQVPLLELPRAQFLLMSATLGDVSRFETDLTRRTGRPTAVVRSATRPVPLFYDYRSTAIHETLEELLTTQQAPVYVVHFTQAAAVERAQSLMSINMCSRAEKDAIAELIGNFRFTTRFGRNLSRYVRHGIGVHHAGMLPKYRRLVERLAQAGLLKVICGTDTLGVGVNVPIRTVLFTALTKYDGVRVRQLRAREFHQIAGRAGRAGFDTTGYVVAQAPEHDIENAKALAKAGDDPKKRRKVVRKKAPEGFVGWNQNTFEKLIASEPEPLTSRFKVSHAMLLSVIGRPGNAFEAMRRLLTDNHEDRRSQLRQIRQAIAIYRSLLDGGIVEKLDQPDEEGRIVRLTVDLQADFALNQPLSTFALAALELLDRQSPDYPLDVLSVIEATLDDPRQILAAQTNKAKAEAVAQMKADGLEYEERMARLEEVSHPKPLEELLTHAYEVYRRGHPWVGDHPLRPKSVARDLYEQAMTFSDFVGHYELARAEGLVLRYLADAYRTLGRTVPEDAKTDDLRDLIEWLGELVRQVDSSLLDEWEQLQNPTEEGAEPADIEEKPAPVTANRRAFRVLVRNAMFRRVELAALGRYATLGEMDAESGWNADRWADAMAEYYAEHDELRTGPDARGPKLLMVDEEEQPGVWKVRQVFDDPAGDRDWGISAEIDLAACDEAGRAVVHVTSVDRW</sequence>
<evidence type="ECO:0000256" key="4">
    <source>
        <dbReference type="ARBA" id="ARBA00022840"/>
    </source>
</evidence>
<dbReference type="Pfam" id="PF00270">
    <property type="entry name" value="DEAD"/>
    <property type="match status" value="1"/>
</dbReference>
<dbReference type="Gene3D" id="3.40.50.300">
    <property type="entry name" value="P-loop containing nucleotide triphosphate hydrolases"/>
    <property type="match status" value="2"/>
</dbReference>
<organism evidence="7 8">
    <name type="scientific">Allostreptomyces psammosilenae</name>
    <dbReference type="NCBI Taxonomy" id="1892865"/>
    <lineage>
        <taxon>Bacteria</taxon>
        <taxon>Bacillati</taxon>
        <taxon>Actinomycetota</taxon>
        <taxon>Actinomycetes</taxon>
        <taxon>Kitasatosporales</taxon>
        <taxon>Streptomycetaceae</taxon>
        <taxon>Allostreptomyces</taxon>
    </lineage>
</organism>
<evidence type="ECO:0000256" key="2">
    <source>
        <dbReference type="ARBA" id="ARBA00022801"/>
    </source>
</evidence>
<keyword evidence="3 7" id="KW-0347">Helicase</keyword>
<dbReference type="PANTHER" id="PTHR12131">
    <property type="entry name" value="ATP-DEPENDENT RNA AND DNA HELICASE"/>
    <property type="match status" value="1"/>
</dbReference>